<accession>A0A4U8UQV0</accession>
<feature type="domain" description="Reverse transcriptase" evidence="1">
    <location>
        <begin position="300"/>
        <end position="483"/>
    </location>
</feature>
<evidence type="ECO:0000259" key="1">
    <source>
        <dbReference type="PROSITE" id="PS50878"/>
    </source>
</evidence>
<dbReference type="CDD" id="cd03714">
    <property type="entry name" value="RT_DIRS1"/>
    <property type="match status" value="1"/>
</dbReference>
<reference evidence="2 3" key="2">
    <citation type="journal article" date="2019" name="G3 (Bethesda)">
        <title>Hybrid Assembly of the Genome of the Entomopathogenic Nematode Steinernema carpocapsae Identifies the X-Chromosome.</title>
        <authorList>
            <person name="Serra L."/>
            <person name="Macchietto M."/>
            <person name="Macias-Munoz A."/>
            <person name="McGill C.J."/>
            <person name="Rodriguez I.M."/>
            <person name="Rodriguez B."/>
            <person name="Murad R."/>
            <person name="Mortazavi A."/>
        </authorList>
    </citation>
    <scope>NUCLEOTIDE SEQUENCE [LARGE SCALE GENOMIC DNA]</scope>
    <source>
        <strain evidence="2 3">ALL</strain>
    </source>
</reference>
<dbReference type="Proteomes" id="UP000298663">
    <property type="component" value="Unassembled WGS sequence"/>
</dbReference>
<name>A0A4U8UQV0_STECR</name>
<dbReference type="InterPro" id="IPR052055">
    <property type="entry name" value="Hepadnavirus_pol/RT"/>
</dbReference>
<dbReference type="PANTHER" id="PTHR33050">
    <property type="entry name" value="REVERSE TRANSCRIPTASE DOMAIN-CONTAINING PROTEIN"/>
    <property type="match status" value="1"/>
</dbReference>
<dbReference type="SUPFAM" id="SSF56672">
    <property type="entry name" value="DNA/RNA polymerases"/>
    <property type="match status" value="1"/>
</dbReference>
<dbReference type="EMBL" id="AZBU02000001">
    <property type="protein sequence ID" value="TMS34018.1"/>
    <property type="molecule type" value="Genomic_DNA"/>
</dbReference>
<dbReference type="Gene3D" id="3.30.70.270">
    <property type="match status" value="1"/>
</dbReference>
<keyword evidence="3" id="KW-1185">Reference proteome</keyword>
<dbReference type="PROSITE" id="PS50878">
    <property type="entry name" value="RT_POL"/>
    <property type="match status" value="1"/>
</dbReference>
<gene>
    <name evidence="2" type="ORF">L596_001683</name>
</gene>
<dbReference type="Pfam" id="PF00078">
    <property type="entry name" value="RVT_1"/>
    <property type="match status" value="1"/>
</dbReference>
<dbReference type="Gene3D" id="3.10.10.10">
    <property type="entry name" value="HIV Type 1 Reverse Transcriptase, subunit A, domain 1"/>
    <property type="match status" value="1"/>
</dbReference>
<comment type="caution">
    <text evidence="2">The sequence shown here is derived from an EMBL/GenBank/DDBJ whole genome shotgun (WGS) entry which is preliminary data.</text>
</comment>
<organism evidence="2 3">
    <name type="scientific">Steinernema carpocapsae</name>
    <name type="common">Entomopathogenic nematode</name>
    <dbReference type="NCBI Taxonomy" id="34508"/>
    <lineage>
        <taxon>Eukaryota</taxon>
        <taxon>Metazoa</taxon>
        <taxon>Ecdysozoa</taxon>
        <taxon>Nematoda</taxon>
        <taxon>Chromadorea</taxon>
        <taxon>Rhabditida</taxon>
        <taxon>Tylenchina</taxon>
        <taxon>Panagrolaimomorpha</taxon>
        <taxon>Strongyloidoidea</taxon>
        <taxon>Steinernematidae</taxon>
        <taxon>Steinernema</taxon>
    </lineage>
</organism>
<evidence type="ECO:0000313" key="2">
    <source>
        <dbReference type="EMBL" id="TMS34018.1"/>
    </source>
</evidence>
<dbReference type="STRING" id="34508.A0A4U8UQV0"/>
<dbReference type="InterPro" id="IPR043502">
    <property type="entry name" value="DNA/RNA_pol_sf"/>
</dbReference>
<dbReference type="PANTHER" id="PTHR33050:SF7">
    <property type="entry name" value="RIBONUCLEASE H"/>
    <property type="match status" value="1"/>
</dbReference>
<dbReference type="InterPro" id="IPR000477">
    <property type="entry name" value="RT_dom"/>
</dbReference>
<dbReference type="OrthoDB" id="10068174at2759"/>
<proteinExistence type="predicted"/>
<evidence type="ECO:0000313" key="3">
    <source>
        <dbReference type="Proteomes" id="UP000298663"/>
    </source>
</evidence>
<protein>
    <recommendedName>
        <fullName evidence="1">Reverse transcriptase domain-containing protein</fullName>
    </recommendedName>
</protein>
<dbReference type="AlphaFoldDB" id="A0A4U8UQV0"/>
<dbReference type="InterPro" id="IPR043128">
    <property type="entry name" value="Rev_trsase/Diguanyl_cyclase"/>
</dbReference>
<reference evidence="2 3" key="1">
    <citation type="journal article" date="2015" name="Genome Biol.">
        <title>Comparative genomics of Steinernema reveals deeply conserved gene regulatory networks.</title>
        <authorList>
            <person name="Dillman A.R."/>
            <person name="Macchietto M."/>
            <person name="Porter C.F."/>
            <person name="Rogers A."/>
            <person name="Williams B."/>
            <person name="Antoshechkin I."/>
            <person name="Lee M.M."/>
            <person name="Goodwin Z."/>
            <person name="Lu X."/>
            <person name="Lewis E.E."/>
            <person name="Goodrich-Blair H."/>
            <person name="Stock S.P."/>
            <person name="Adams B.J."/>
            <person name="Sternberg P.W."/>
            <person name="Mortazavi A."/>
        </authorList>
    </citation>
    <scope>NUCLEOTIDE SEQUENCE [LARGE SCALE GENOMIC DNA]</scope>
    <source>
        <strain evidence="2 3">ALL</strain>
    </source>
</reference>
<sequence>MSGQREEEHIPYLDRVMASFENLSQQMLNQMDRRIEAMSKKTAMPPLKSPRLNVQQELLEDWISRLERIGEGREDPDIEALTADMKARVQVLKKGDADPAFFRFFDDLRAAKPESPLAQITSEALLKFAEIQATGALRCCPQRLLIASGPFARAVLVTPAPSPRNTEGTRSASWRIKCTSSNSKSRWEAGFNRLRDDLAEAVVRSSASPVVATDTSNVTAPKLDPSVNRKMKSVVGTLSKCVDFWVELGSPEWILSVVRLGYALPIRSGVVVPQFHKGNALSSQQHADFVGAEIQSLVATGAVSPTAVQPHVVSPLSVVENLNSGKLRLIVDLSWLNQFLEKRVVKFERLETIAALLPQEGYMASFDMKSGYHHVEIRVEDRHLLGVSWRGKFYVFNVLPFGLSAAPMIFTKLFRPLLQKWRKAGISCALYLDDGFIFARSRQLLLEQIQMVRSDLAAAGIVTSPEKCQWEPTQRLTWLGYTIDLKRFSVQISDKRIERLRALLARCMSRASASKHKRMQLTGNFASLKFVFGPAAQLKARSFHQVLAEMESCATRAKRHWSEGEWTDLHWWNRELVARNRRPLELATAAKTCRIATDASSTGAGAVIWNPDGSTSHTAINLTAEVRAESSTYREVFAVWFALQAFRVRCQGYCTD</sequence>